<evidence type="ECO:0000313" key="2">
    <source>
        <dbReference type="Proteomes" id="UP001474120"/>
    </source>
</evidence>
<comment type="caution">
    <text evidence="1">The sequence shown here is derived from an EMBL/GenBank/DDBJ whole genome shotgun (WGS) entry which is preliminary data.</text>
</comment>
<evidence type="ECO:0000313" key="1">
    <source>
        <dbReference type="EMBL" id="MEL4456321.1"/>
    </source>
</evidence>
<proteinExistence type="predicted"/>
<accession>A0ABU9L1J6</accession>
<keyword evidence="2" id="KW-1185">Reference proteome</keyword>
<protein>
    <recommendedName>
        <fullName evidence="3">Polyketide cyclase</fullName>
    </recommendedName>
</protein>
<organism evidence="1 2">
    <name type="scientific">Lutimonas vermicola</name>
    <dbReference type="NCBI Taxonomy" id="414288"/>
    <lineage>
        <taxon>Bacteria</taxon>
        <taxon>Pseudomonadati</taxon>
        <taxon>Bacteroidota</taxon>
        <taxon>Flavobacteriia</taxon>
        <taxon>Flavobacteriales</taxon>
        <taxon>Flavobacteriaceae</taxon>
        <taxon>Lutimonas</taxon>
    </lineage>
</organism>
<dbReference type="Gene3D" id="3.30.530.20">
    <property type="match status" value="1"/>
</dbReference>
<name>A0ABU9L1J6_9FLAO</name>
<dbReference type="PIRSF" id="PIRSF039033">
    <property type="entry name" value="START_dom"/>
    <property type="match status" value="1"/>
</dbReference>
<dbReference type="RefSeq" id="WP_342160430.1">
    <property type="nucleotide sequence ID" value="NZ_JBCDNA010000002.1"/>
</dbReference>
<dbReference type="Proteomes" id="UP001474120">
    <property type="component" value="Unassembled WGS sequence"/>
</dbReference>
<evidence type="ECO:0008006" key="3">
    <source>
        <dbReference type="Google" id="ProtNLM"/>
    </source>
</evidence>
<dbReference type="PANTHER" id="PTHR19308:SF14">
    <property type="entry name" value="START DOMAIN-CONTAINING PROTEIN"/>
    <property type="match status" value="1"/>
</dbReference>
<sequence length="199" mass="23149">MFQIHGQEQWKLVKDKNGIKVFTRTNTIMSFKEFKAVMEIRASVDEFLSVLYDVGSLTKWGYNLTEAKLISRPDELSQTYYAVAKAPWPYKNRDGIYSNVFDWDKKGKTLTVEIELIEGKEGSDRDLVRLDGFGYWQVNVVSEDKLEVIFQMQVDPGGSIKAWLANMFVTDSPFYTMEGLREMIKEEKYKGNTYNFLKN</sequence>
<reference evidence="1 2" key="1">
    <citation type="submission" date="2024-04" db="EMBL/GenBank/DDBJ databases">
        <title>whole genome sequencing of Lutimonas vermicola strain IMCC1616.</title>
        <authorList>
            <person name="Bae S.S."/>
        </authorList>
    </citation>
    <scope>NUCLEOTIDE SEQUENCE [LARGE SCALE GENOMIC DNA]</scope>
    <source>
        <strain evidence="1 2">IMCC1616</strain>
    </source>
</reference>
<gene>
    <name evidence="1" type="ORF">AABB81_10470</name>
</gene>
<dbReference type="InterPro" id="IPR051213">
    <property type="entry name" value="START_lipid_transfer"/>
</dbReference>
<dbReference type="InterPro" id="IPR023393">
    <property type="entry name" value="START-like_dom_sf"/>
</dbReference>
<dbReference type="SUPFAM" id="SSF55961">
    <property type="entry name" value="Bet v1-like"/>
    <property type="match status" value="1"/>
</dbReference>
<dbReference type="PANTHER" id="PTHR19308">
    <property type="entry name" value="PHOSPHATIDYLCHOLINE TRANSFER PROTEIN"/>
    <property type="match status" value="1"/>
</dbReference>
<dbReference type="EMBL" id="JBCDNA010000002">
    <property type="protein sequence ID" value="MEL4456321.1"/>
    <property type="molecule type" value="Genomic_DNA"/>
</dbReference>
<dbReference type="InterPro" id="IPR028347">
    <property type="entry name" value="START_dom_prot"/>
</dbReference>